<protein>
    <submittedName>
        <fullName evidence="4">AAA family ATPase</fullName>
    </submittedName>
</protein>
<organism evidence="4 5">
    <name type="scientific">Allocoprobacillus halotolerans</name>
    <dbReference type="NCBI Taxonomy" id="2944914"/>
    <lineage>
        <taxon>Bacteria</taxon>
        <taxon>Bacillati</taxon>
        <taxon>Bacillota</taxon>
        <taxon>Erysipelotrichia</taxon>
        <taxon>Erysipelotrichales</taxon>
        <taxon>Erysipelotrichaceae</taxon>
        <taxon>Allocoprobacillus</taxon>
    </lineage>
</organism>
<proteinExistence type="predicted"/>
<dbReference type="InterPro" id="IPR011704">
    <property type="entry name" value="ATPase_dyneun-rel_AAA"/>
</dbReference>
<evidence type="ECO:0000259" key="3">
    <source>
        <dbReference type="Pfam" id="PF07728"/>
    </source>
</evidence>
<feature type="domain" description="ATPase dynein-related AAA" evidence="3">
    <location>
        <begin position="293"/>
        <end position="420"/>
    </location>
</feature>
<evidence type="ECO:0000313" key="4">
    <source>
        <dbReference type="EMBL" id="UTY40675.1"/>
    </source>
</evidence>
<dbReference type="RefSeq" id="WP_290142115.1">
    <property type="nucleotide sequence ID" value="NZ_CP101620.1"/>
</dbReference>
<keyword evidence="1" id="KW-0547">Nucleotide-binding</keyword>
<dbReference type="CDD" id="cd00009">
    <property type="entry name" value="AAA"/>
    <property type="match status" value="1"/>
</dbReference>
<dbReference type="PANTHER" id="PTHR48103:SF2">
    <property type="entry name" value="MIDASIN"/>
    <property type="match status" value="1"/>
</dbReference>
<keyword evidence="5" id="KW-1185">Reference proteome</keyword>
<accession>A0ABY5I6N8</accession>
<dbReference type="Pfam" id="PF07728">
    <property type="entry name" value="AAA_5"/>
    <property type="match status" value="1"/>
</dbReference>
<dbReference type="PANTHER" id="PTHR48103">
    <property type="entry name" value="MIDASIN-RELATED"/>
    <property type="match status" value="1"/>
</dbReference>
<dbReference type="SUPFAM" id="SSF52540">
    <property type="entry name" value="P-loop containing nucleoside triphosphate hydrolases"/>
    <property type="match status" value="1"/>
</dbReference>
<reference evidence="4" key="1">
    <citation type="submission" date="2022-07" db="EMBL/GenBank/DDBJ databases">
        <title>Faecal culturing of patients with breast cancer.</title>
        <authorList>
            <person name="Teng N.M.Y."/>
            <person name="Kiu R."/>
            <person name="Evans R."/>
            <person name="Baker D.J."/>
            <person name="Zenner C."/>
            <person name="Robinson S.D."/>
            <person name="Hall L.J."/>
        </authorList>
    </citation>
    <scope>NUCLEOTIDE SEQUENCE</scope>
    <source>
        <strain evidence="4">LH1062</strain>
    </source>
</reference>
<name>A0ABY5I6N8_9FIRM</name>
<sequence length="547" mass="63247">MILDELKQYRPYSISPGYHSDQILYGQKESLELIEGTTYPYEYETAKAIQSIVHSVDNEDDVYLFIHEQSLLFQMIHANQKEAYLEYSLHDQRFIIATTQQQNDSLYRLLFIAINYIYNHYQIESFEDIYTNWRQLKMSNHHQGNNWDANEYKYVLHIAQSLIQLLKDILQQHDCFLSLHYDSVEELMQHLHITFNTQSLTPTYLFQNDPQQLLLDLQSKQQIYQSLSSSSYTILDICPLYSKQERQKLPLFLQESIKSNEQLYMQNREYLDQNDFDLIKSFQRGKTWSCLYYGPSGTGKTTKLLCIAGALGLPSLKMVGSRSIDESTLFGKYVLRNGETVFEYGPLSLMMKYGGMFIFDEINMVDSDIISSLNDVLDGTKQKILDNGEIIHAHPFFRFGESMNIGYTGTNEMNLSHKSRIQNKIKISQLPIDKMAQIIIKETGIEAIIARKMATLLDAFHNVIINEGNETTQRIDLRTLLNWANKTVDLDGDVIRASLVTIISELAEEDDEILNLEDARQILATNGPASSVMSLIVHEFMQQKDEI</sequence>
<keyword evidence="2" id="KW-0067">ATP-binding</keyword>
<evidence type="ECO:0000313" key="5">
    <source>
        <dbReference type="Proteomes" id="UP001060112"/>
    </source>
</evidence>
<dbReference type="EMBL" id="CP101620">
    <property type="protein sequence ID" value="UTY40675.1"/>
    <property type="molecule type" value="Genomic_DNA"/>
</dbReference>
<evidence type="ECO:0000256" key="2">
    <source>
        <dbReference type="ARBA" id="ARBA00022840"/>
    </source>
</evidence>
<dbReference type="Proteomes" id="UP001060112">
    <property type="component" value="Chromosome"/>
</dbReference>
<gene>
    <name evidence="4" type="ORF">NMU03_07900</name>
</gene>
<evidence type="ECO:0000256" key="1">
    <source>
        <dbReference type="ARBA" id="ARBA00022741"/>
    </source>
</evidence>
<dbReference type="InterPro" id="IPR027417">
    <property type="entry name" value="P-loop_NTPase"/>
</dbReference>
<dbReference type="Gene3D" id="3.40.50.300">
    <property type="entry name" value="P-loop containing nucleotide triphosphate hydrolases"/>
    <property type="match status" value="1"/>
</dbReference>